<keyword evidence="4" id="KW-1185">Reference proteome</keyword>
<evidence type="ECO:0000256" key="2">
    <source>
        <dbReference type="SAM" id="Phobius"/>
    </source>
</evidence>
<proteinExistence type="predicted"/>
<gene>
    <name evidence="3" type="ORF">JWS13_03075</name>
</gene>
<feature type="transmembrane region" description="Helical" evidence="2">
    <location>
        <begin position="20"/>
        <end position="41"/>
    </location>
</feature>
<dbReference type="EMBL" id="CP070615">
    <property type="protein sequence ID" value="QSE87650.1"/>
    <property type="molecule type" value="Genomic_DNA"/>
</dbReference>
<reference evidence="3 4" key="1">
    <citation type="journal article" date="2021" name="Microbiol. Resour. Announc.">
        <title>Complete Genome Sequences of Two Rhodococcus sp. Strains with Large and Linear Chromosomes, Isolated from Apple Rhizosphere.</title>
        <authorList>
            <person name="Benning S."/>
            <person name="Brugnone N."/>
            <person name="Siani R."/>
            <person name="Kublik S."/>
            <person name="Schloter M."/>
            <person name="Rad V."/>
        </authorList>
    </citation>
    <scope>NUCLEOTIDE SEQUENCE [LARGE SCALE GENOMIC DNA]</scope>
    <source>
        <strain evidence="3 4">R79</strain>
    </source>
</reference>
<evidence type="ECO:0000313" key="4">
    <source>
        <dbReference type="Proteomes" id="UP000662986"/>
    </source>
</evidence>
<evidence type="ECO:0000256" key="1">
    <source>
        <dbReference type="SAM" id="MobiDB-lite"/>
    </source>
</evidence>
<dbReference type="Proteomes" id="UP000662986">
    <property type="component" value="Plasmid unnamed4"/>
</dbReference>
<keyword evidence="2" id="KW-0472">Membrane</keyword>
<accession>A0A974VXX3</accession>
<keyword evidence="2" id="KW-1133">Transmembrane helix</keyword>
<sequence length="69" mass="7369">MTVTPDSSPATKEQKRCPPWLVTLLGLFVFLATLTLLGVLIKSEDSGDHMNSGAAVSFTHLPETGPSAW</sequence>
<keyword evidence="2" id="KW-0812">Transmembrane</keyword>
<evidence type="ECO:0000313" key="3">
    <source>
        <dbReference type="EMBL" id="QSE87650.1"/>
    </source>
</evidence>
<organism evidence="3 4">
    <name type="scientific">Rhodococcus pseudokoreensis</name>
    <dbReference type="NCBI Taxonomy" id="2811421"/>
    <lineage>
        <taxon>Bacteria</taxon>
        <taxon>Bacillati</taxon>
        <taxon>Actinomycetota</taxon>
        <taxon>Actinomycetes</taxon>
        <taxon>Mycobacteriales</taxon>
        <taxon>Nocardiaceae</taxon>
        <taxon>Rhodococcus</taxon>
    </lineage>
</organism>
<geneLocation type="plasmid" evidence="3 4">
    <name>unnamed4</name>
</geneLocation>
<protein>
    <submittedName>
        <fullName evidence="3">Uncharacterized protein</fullName>
    </submittedName>
</protein>
<feature type="region of interest" description="Disordered" evidence="1">
    <location>
        <begin position="47"/>
        <end position="69"/>
    </location>
</feature>
<dbReference type="RefSeq" id="WP_206004429.1">
    <property type="nucleotide sequence ID" value="NZ_CP070615.1"/>
</dbReference>
<name>A0A974VXX3_9NOCA</name>
<reference evidence="3 4" key="2">
    <citation type="journal article" date="2022" name="Arch. Microbiol.">
        <title>Rhodococcus pseudokoreensis sp. nov. isolated from the rhizosphere of young M26 apple rootstocks.</title>
        <authorList>
            <person name="Kampfer P."/>
            <person name="Glaeser S.P."/>
            <person name="Blom J."/>
            <person name="Wolf J."/>
            <person name="Benning S."/>
            <person name="Schloter M."/>
            <person name="Neumann-Schaal M."/>
        </authorList>
    </citation>
    <scope>NUCLEOTIDE SEQUENCE [LARGE SCALE GENOMIC DNA]</scope>
    <source>
        <strain evidence="3 4">R79</strain>
    </source>
</reference>
<keyword evidence="3" id="KW-0614">Plasmid</keyword>